<dbReference type="SUPFAM" id="SSF54897">
    <property type="entry name" value="Protease propeptides/inhibitors"/>
    <property type="match status" value="1"/>
</dbReference>
<evidence type="ECO:0000313" key="4">
    <source>
        <dbReference type="EMBL" id="KAF9980483.1"/>
    </source>
</evidence>
<name>A0A9P6M8Q6_9FUNG</name>
<dbReference type="InterPro" id="IPR037045">
    <property type="entry name" value="S8pro/Inhibitor_I9_sf"/>
</dbReference>
<dbReference type="PANTHER" id="PTHR28288:SF2">
    <property type="entry name" value="PROTEASE B INHIBITOR 2"/>
    <property type="match status" value="1"/>
</dbReference>
<gene>
    <name evidence="4" type="ORF">BGZ65_005049</name>
</gene>
<dbReference type="GO" id="GO:0004866">
    <property type="term" value="F:endopeptidase inhibitor activity"/>
    <property type="evidence" value="ECO:0007669"/>
    <property type="project" value="TreeGrafter"/>
</dbReference>
<dbReference type="GO" id="GO:0042144">
    <property type="term" value="P:vacuole fusion, non-autophagic"/>
    <property type="evidence" value="ECO:0007669"/>
    <property type="project" value="TreeGrafter"/>
</dbReference>
<dbReference type="Proteomes" id="UP000749646">
    <property type="component" value="Unassembled WGS sequence"/>
</dbReference>
<evidence type="ECO:0000256" key="1">
    <source>
        <dbReference type="ARBA" id="ARBA00038069"/>
    </source>
</evidence>
<accession>A0A9P6M8Q6</accession>
<feature type="signal peptide" evidence="2">
    <location>
        <begin position="1"/>
        <end position="20"/>
    </location>
</feature>
<keyword evidence="5" id="KW-1185">Reference proteome</keyword>
<comment type="caution">
    <text evidence="4">The sequence shown here is derived from an EMBL/GenBank/DDBJ whole genome shotgun (WGS) entry which is preliminary data.</text>
</comment>
<dbReference type="AlphaFoldDB" id="A0A9P6M8Q6"/>
<evidence type="ECO:0000313" key="5">
    <source>
        <dbReference type="Proteomes" id="UP000749646"/>
    </source>
</evidence>
<feature type="chain" id="PRO_5040461911" description="Inhibitor I9 domain-containing protein" evidence="2">
    <location>
        <begin position="21"/>
        <end position="114"/>
    </location>
</feature>
<comment type="similarity">
    <text evidence="1">Belongs to the protease inhibitor I9 family.</text>
</comment>
<reference evidence="4" key="1">
    <citation type="journal article" date="2020" name="Fungal Divers.">
        <title>Resolving the Mortierellaceae phylogeny through synthesis of multi-gene phylogenetics and phylogenomics.</title>
        <authorList>
            <person name="Vandepol N."/>
            <person name="Liber J."/>
            <person name="Desiro A."/>
            <person name="Na H."/>
            <person name="Kennedy M."/>
            <person name="Barry K."/>
            <person name="Grigoriev I.V."/>
            <person name="Miller A.N."/>
            <person name="O'Donnell K."/>
            <person name="Stajich J.E."/>
            <person name="Bonito G."/>
        </authorList>
    </citation>
    <scope>NUCLEOTIDE SEQUENCE</scope>
    <source>
        <strain evidence="4">MES-2147</strain>
    </source>
</reference>
<dbReference type="InterPro" id="IPR052471">
    <property type="entry name" value="PBI_I9"/>
</dbReference>
<dbReference type="InterPro" id="IPR010259">
    <property type="entry name" value="S8pro/Inhibitor_I9"/>
</dbReference>
<sequence length="114" mass="12375">MKFTTIVAVLASAFMVSAAALPIDAKNTVDVEAITQPVESSVKAYIIVLKQTVAALEIEKAELEILKVGGTVERRYTSVLKGFSAWLSTRAYKSLSANPLVAYIEEDRQVVTIN</sequence>
<dbReference type="EMBL" id="JAAAHW010003838">
    <property type="protein sequence ID" value="KAF9980483.1"/>
    <property type="molecule type" value="Genomic_DNA"/>
</dbReference>
<feature type="domain" description="Inhibitor I9" evidence="3">
    <location>
        <begin position="45"/>
        <end position="110"/>
    </location>
</feature>
<dbReference type="Gene3D" id="3.30.70.80">
    <property type="entry name" value="Peptidase S8 propeptide/proteinase inhibitor I9"/>
    <property type="match status" value="1"/>
</dbReference>
<dbReference type="OrthoDB" id="5518345at2759"/>
<dbReference type="PANTHER" id="PTHR28288">
    <property type="entry name" value="PROTEASE B INHIBITOR 2"/>
    <property type="match status" value="1"/>
</dbReference>
<keyword evidence="2" id="KW-0732">Signal</keyword>
<dbReference type="Pfam" id="PF05922">
    <property type="entry name" value="Inhibitor_I9"/>
    <property type="match status" value="1"/>
</dbReference>
<proteinExistence type="inferred from homology"/>
<evidence type="ECO:0000259" key="3">
    <source>
        <dbReference type="Pfam" id="PF05922"/>
    </source>
</evidence>
<protein>
    <recommendedName>
        <fullName evidence="3">Inhibitor I9 domain-containing protein</fullName>
    </recommendedName>
</protein>
<organism evidence="4 5">
    <name type="scientific">Modicella reniformis</name>
    <dbReference type="NCBI Taxonomy" id="1440133"/>
    <lineage>
        <taxon>Eukaryota</taxon>
        <taxon>Fungi</taxon>
        <taxon>Fungi incertae sedis</taxon>
        <taxon>Mucoromycota</taxon>
        <taxon>Mortierellomycotina</taxon>
        <taxon>Mortierellomycetes</taxon>
        <taxon>Mortierellales</taxon>
        <taxon>Mortierellaceae</taxon>
        <taxon>Modicella</taxon>
    </lineage>
</organism>
<evidence type="ECO:0000256" key="2">
    <source>
        <dbReference type="SAM" id="SignalP"/>
    </source>
</evidence>